<comment type="subcellular location">
    <subcellularLocation>
        <location evidence="1">Membrane</location>
        <topology evidence="1">Single-pass membrane protein</topology>
    </subcellularLocation>
</comment>
<sequence>MKFIKYLAWTIICLFVLVPSILLALIMTSTGSQFLIERTSEYAGIELTFEQLEGNLVSELTLKNLRVAQTNWQASAKYLSIAWQPTDLLDKRLVFKQIKSESFEFETLSTTPTAEASENIKLPQLQLPFELVIENLSAITNHVVVDSAKQKLPDVRGRFEWHDSTVAIKRLEVEYQQVTSTMSGNITTANDYPINLDVSWQVNSPLEKLAIDAITGTTILQGDLSQLSAVSEFGIAASPEMHRINVQLKGLLQREPYWLADVAITNLPTQPLLPLLVPAESPWNEWLADSRITLVATVDNQQAAIQTLDIAQIGKKNGALKFDGLLSNYLSFNDTPEQVRVRGLLSASTIVLPAEVLGIELAIDSIAGNIEGNLDSFQHNLTIAATYAENTSATMDITGEGSTTHINLAQASIDSRFLQADFASTIIWSPEFTIQAQINALRAEPNQLPEELAKQVNFITNLEILAQGGLTYSNDKISADNFAIEFGDNHLSLNGAMTDTKPLRVEVKLPDLSNLYASDYVVGDANLVGTIYGSLSDRLNISVEQFALNHPDFGNWANVDSAKISTPMAQPLASSVEGLCLIANSRRTPAELCLDTQANESLQTTQIKGRNLPLSLLNRFRESDVAERIWGLANLSTTINYDTSTWSLIELTGELRSERTILFALDEEVSTRFKYWQVEWQGNLETINTSITAELEEDKGLIIGDLAIDSVDKEAKLDGEVLMELRDLTVMQWVLPDLRYEQAHALAQINIEGTTAAPEISGSVELAAQEIGFAQSGLLLTDVKIAAFDAPNVDDGITLDGQAQSGQGWISIAGLLQPLKPELELTIKGEQFRAIQVPTATVDISPDLKITLLNKRIDVTGELRVPLAHIDQPELAETGVTASNDVEIYNNGEPVRSNGSSLYPVYADVRVTLGDDIKVSGFGFEGELAGSLRLTEAPTRALTATGNISVKDGYYEIYGQRLEIERGSLIYSGGPIDNPGLNLRVERASENITATEDVRVGAQVSGTLQEPDFRLYSTPAMPDSEVLSYLILGRGSGTTTAGNENLQLQALILLGSKGTDLLGESLQDTFGFDEFGIDSTMNPNDTSFYIGKYLSPKLYVKYGVGLFEDTNTFLVRYLLSDKLIIETTASSEAQGGDIFYTIEK</sequence>
<dbReference type="GO" id="GO:0097347">
    <property type="term" value="C:TAM protein secretion complex"/>
    <property type="evidence" value="ECO:0007669"/>
    <property type="project" value="TreeGrafter"/>
</dbReference>
<dbReference type="GO" id="GO:0005886">
    <property type="term" value="C:plasma membrane"/>
    <property type="evidence" value="ECO:0007669"/>
    <property type="project" value="InterPro"/>
</dbReference>
<dbReference type="PANTHER" id="PTHR36985">
    <property type="entry name" value="TRANSLOCATION AND ASSEMBLY MODULE SUBUNIT TAMB"/>
    <property type="match status" value="1"/>
</dbReference>
<dbReference type="AlphaFoldDB" id="A0A1I6I2S1"/>
<accession>A0A1I6I2S1</accession>
<evidence type="ECO:0000256" key="2">
    <source>
        <dbReference type="ARBA" id="ARBA00022692"/>
    </source>
</evidence>
<keyword evidence="7" id="KW-1185">Reference proteome</keyword>
<evidence type="ECO:0000256" key="1">
    <source>
        <dbReference type="ARBA" id="ARBA00004167"/>
    </source>
</evidence>
<gene>
    <name evidence="6" type="ORF">SAMN04488070_2334</name>
</gene>
<dbReference type="Pfam" id="PF04357">
    <property type="entry name" value="TamB"/>
    <property type="match status" value="1"/>
</dbReference>
<dbReference type="GO" id="GO:0009306">
    <property type="term" value="P:protein secretion"/>
    <property type="evidence" value="ECO:0007669"/>
    <property type="project" value="InterPro"/>
</dbReference>
<evidence type="ECO:0000313" key="7">
    <source>
        <dbReference type="Proteomes" id="UP000199424"/>
    </source>
</evidence>
<dbReference type="EMBL" id="FOYU01000005">
    <property type="protein sequence ID" value="SFR61036.1"/>
    <property type="molecule type" value="Genomic_DNA"/>
</dbReference>
<name>A0A1I6I2S1_9GAMM</name>
<evidence type="ECO:0000256" key="3">
    <source>
        <dbReference type="ARBA" id="ARBA00022989"/>
    </source>
</evidence>
<reference evidence="7" key="1">
    <citation type="submission" date="2016-10" db="EMBL/GenBank/DDBJ databases">
        <authorList>
            <person name="Varghese N."/>
            <person name="Submissions S."/>
        </authorList>
    </citation>
    <scope>NUCLEOTIDE SEQUENCE [LARGE SCALE GENOMIC DNA]</scope>
    <source>
        <strain evidence="7">CGMCC 1.7285</strain>
    </source>
</reference>
<proteinExistence type="predicted"/>
<dbReference type="RefSeq" id="WP_092858771.1">
    <property type="nucleotide sequence ID" value="NZ_FOYU01000005.1"/>
</dbReference>
<keyword evidence="3" id="KW-1133">Transmembrane helix</keyword>
<evidence type="ECO:0000256" key="4">
    <source>
        <dbReference type="ARBA" id="ARBA00023136"/>
    </source>
</evidence>
<keyword evidence="2" id="KW-0812">Transmembrane</keyword>
<evidence type="ECO:0000259" key="5">
    <source>
        <dbReference type="Pfam" id="PF04357"/>
    </source>
</evidence>
<feature type="domain" description="Translocation and assembly module TamB C-terminal" evidence="5">
    <location>
        <begin position="805"/>
        <end position="1143"/>
    </location>
</feature>
<evidence type="ECO:0000313" key="6">
    <source>
        <dbReference type="EMBL" id="SFR61036.1"/>
    </source>
</evidence>
<protein>
    <recommendedName>
        <fullName evidence="5">Translocation and assembly module TamB C-terminal domain-containing protein</fullName>
    </recommendedName>
</protein>
<organism evidence="6 7">
    <name type="scientific">Pseudidiomarina maritima</name>
    <dbReference type="NCBI Taxonomy" id="519453"/>
    <lineage>
        <taxon>Bacteria</taxon>
        <taxon>Pseudomonadati</taxon>
        <taxon>Pseudomonadota</taxon>
        <taxon>Gammaproteobacteria</taxon>
        <taxon>Alteromonadales</taxon>
        <taxon>Idiomarinaceae</taxon>
        <taxon>Pseudidiomarina</taxon>
    </lineage>
</organism>
<dbReference type="PANTHER" id="PTHR36985:SF1">
    <property type="entry name" value="TRANSLOCATION AND ASSEMBLY MODULE SUBUNIT TAMB"/>
    <property type="match status" value="1"/>
</dbReference>
<dbReference type="InterPro" id="IPR007452">
    <property type="entry name" value="TamB_C"/>
</dbReference>
<keyword evidence="4" id="KW-0472">Membrane</keyword>
<dbReference type="Proteomes" id="UP000199424">
    <property type="component" value="Unassembled WGS sequence"/>
</dbReference>